<dbReference type="PANTHER" id="PTHR41313:SF1">
    <property type="entry name" value="DNA METHYLASE ADENINE-SPECIFIC DOMAIN-CONTAINING PROTEIN"/>
    <property type="match status" value="1"/>
</dbReference>
<dbReference type="SMART" id="SM00487">
    <property type="entry name" value="DEXDc"/>
    <property type="match status" value="1"/>
</dbReference>
<dbReference type="GO" id="GO:0005524">
    <property type="term" value="F:ATP binding"/>
    <property type="evidence" value="ECO:0007669"/>
    <property type="project" value="InterPro"/>
</dbReference>
<dbReference type="GO" id="GO:0032259">
    <property type="term" value="P:methylation"/>
    <property type="evidence" value="ECO:0007669"/>
    <property type="project" value="UniProtKB-KW"/>
</dbReference>
<dbReference type="GO" id="GO:0003677">
    <property type="term" value="F:DNA binding"/>
    <property type="evidence" value="ECO:0007669"/>
    <property type="project" value="InterPro"/>
</dbReference>
<dbReference type="PROSITE" id="PS51194">
    <property type="entry name" value="HELICASE_CTER"/>
    <property type="match status" value="1"/>
</dbReference>
<evidence type="ECO:0000313" key="2">
    <source>
        <dbReference type="EMBL" id="CUN01436.1"/>
    </source>
</evidence>
<dbReference type="EMBL" id="CYXY01000011">
    <property type="protein sequence ID" value="CUN01436.1"/>
    <property type="molecule type" value="Genomic_DNA"/>
</dbReference>
<dbReference type="SUPFAM" id="SSF52540">
    <property type="entry name" value="P-loop containing nucleoside triphosphate hydrolases"/>
    <property type="match status" value="2"/>
</dbReference>
<dbReference type="PRINTS" id="PR00507">
    <property type="entry name" value="N12N6MTFRASE"/>
</dbReference>
<sequence>MRRKKNKQMEGQMSIFDMFSSVIENTKTEEENVTVSEGGIAAADITAVETGTQTSIFDLFSTDEQDTQKQEKKPKKNFFHRTIQFAKSLEDKWKNNLAALKMLLGLDDYADEDQQTILSSYEGWGGLSSYFEVEEKKVQLETLVGENTYKGIKSSILTSYYTNEKIINFMYQILSEIGVKGKLNILDPCMGTGNFYRMLPDTLQDSNLYGVELEETSCNIAKQLFQKANIQNCAFEKADLPDNYFDLIIGNVPFSDFSAADNTYGSCLIHDYFFLKALDLARPGGIVAMITTKGTMDKKSSRIRKMLAKKADLLCAIRLPETAFAVTGAKVSTDILFFQKRRYQTVGDEPEWVNIAQEANMYFGTHLNHMLGRMMEESGPYGKRFVCKEKEGMDWKACIDNFHLESYLKDVYEPGQTIENNDEEYVPAVDSISNMSYGIYNDHIYYRKNSMMKKIPDTGMVAKRIAAMIELRNVLKELISKEMQDVSDESIEPYRKKLNMTYDKFQKKFGLIHSRGNKLAFQEDDSYYLLCSLENLDENNKLKSKADIFTKRTIVPHSVPDKVNTAQESLLCSLNEKGCIDFAFMESIYDKAEKDIIEELQGQIFLDPETEEYVMKDEYLSGNVRKKLEFAKCAAKQDKKYNINVAALEEAQPEPLKAAEIDAKLGATWIPAHYIEDFLVEVFDTPREYFNGNGMSVTYTKETDHWDIEWYRDSANQKAAVTYGTKRINGFLLLEKCLNLKDAKVYDTVYDENDNKKEVLNSKETTLAMGKQDEIREVFHSWIFKSYDRRCDLENIYNERFNSIRYRTFDGDFLKVPNMNSEIKLYKHQKDAIMRILFSKDNSLIGHKVGYGKTYTAIAAIMVAKRLKLSEKNLFVVPNPLVGQWGEEFMKLFPGANILVSSENDFTPAKRKEFCSKIATGSYDAIIIAQSQFQKIPISPEYQEKYIKAQIEELDKLLDSAEQNFTVRNIESSKKKLSVKLEKLQDSKRKDDVIYFDQLGVTKLIVDEAHYYKNLLLTTKMNNIAGINTSSNSKRAFDMFMKCQYMEENCRNKGIVFLTGTPVSNSMAEVYTMQRYLQLNTLKELGIDSFDSWASTFGETKTAMELAPEGTGYRARTRFTRFVGLAELLTIFKEVADIKVKDIKEMDVPNAVMETISIDASDEQKKYVDGLASRAARIRDGGVDPSEDNMLKVTNEGRKLALDQRLVGIEEENFNSKAKYCVNQVMDIYEKYPGKTQVIFLDLSTPKKGEFNVYDDVKAKLIERGIPEGEIAFIHSAKTNKQKVDLCKKVNEGVIRVLLGSTDKAGTGCNFQKKLIALHDLDCPWRPSDLTQRSGRIIRQGNFNKEVYIYRYVTKNTFDSYLWQTVENKQRYIGQILSEENIPRRMEEDDLTLSFAEIKAAACGNPLIKEQMELTQQVKRLKMQKNNFLNQYYELESYISKIAPNRIEQYKKNIENIEKDIEVAKKYHTGDFHIKVLDKYDSDTRAEANKIIHNIQPSYKNERKIASYQGFDIILDRKSVYSHQTMIIRGNYDYEFEFSGSTNIMYQIDKIIEYGILEELKTFKRRLEFESRKFVTAKTELNPDFPHESELIKKQARLSELNQKLSA</sequence>
<dbReference type="InterPro" id="IPR029063">
    <property type="entry name" value="SAM-dependent_MTases_sf"/>
</dbReference>
<keyword evidence="2" id="KW-0489">Methyltransferase</keyword>
<keyword evidence="2" id="KW-0808">Transferase</keyword>
<dbReference type="Pfam" id="PF04851">
    <property type="entry name" value="ResIII"/>
    <property type="match status" value="1"/>
</dbReference>
<feature type="domain" description="Helicase C-terminal" evidence="1">
    <location>
        <begin position="1224"/>
        <end position="1392"/>
    </location>
</feature>
<dbReference type="CDD" id="cd02440">
    <property type="entry name" value="AdoMet_MTases"/>
    <property type="match status" value="1"/>
</dbReference>
<dbReference type="InterPro" id="IPR014001">
    <property type="entry name" value="Helicase_ATP-bd"/>
</dbReference>
<dbReference type="InterPro" id="IPR027417">
    <property type="entry name" value="P-loop_NTPase"/>
</dbReference>
<dbReference type="SUPFAM" id="SSF53335">
    <property type="entry name" value="S-adenosyl-L-methionine-dependent methyltransferases"/>
    <property type="match status" value="1"/>
</dbReference>
<dbReference type="GO" id="GO:0016787">
    <property type="term" value="F:hydrolase activity"/>
    <property type="evidence" value="ECO:0007669"/>
    <property type="project" value="InterPro"/>
</dbReference>
<dbReference type="SMART" id="SM00490">
    <property type="entry name" value="HELICc"/>
    <property type="match status" value="1"/>
</dbReference>
<name>A0A173TGX9_ANAHA</name>
<dbReference type="InterPro" id="IPR001650">
    <property type="entry name" value="Helicase_C-like"/>
</dbReference>
<dbReference type="Pfam" id="PF00271">
    <property type="entry name" value="Helicase_C"/>
    <property type="match status" value="1"/>
</dbReference>
<protein>
    <submittedName>
        <fullName evidence="2">N5-glutamine S-adenosyl-L-methionine-dependent methyltransferase</fullName>
    </submittedName>
</protein>
<dbReference type="PANTHER" id="PTHR41313">
    <property type="entry name" value="ADENINE-SPECIFIC METHYLTRANSFERASE"/>
    <property type="match status" value="1"/>
</dbReference>
<reference evidence="2 3" key="1">
    <citation type="submission" date="2015-09" db="EMBL/GenBank/DDBJ databases">
        <authorList>
            <consortium name="Pathogen Informatics"/>
        </authorList>
    </citation>
    <scope>NUCLEOTIDE SEQUENCE [LARGE SCALE GENOMIC DNA]</scope>
    <source>
        <strain evidence="2 3">2789STDY5834959</strain>
    </source>
</reference>
<dbReference type="RefSeq" id="WP_049995699.1">
    <property type="nucleotide sequence ID" value="NZ_CACRSX010000018.1"/>
</dbReference>
<dbReference type="Proteomes" id="UP000095553">
    <property type="component" value="Unassembled WGS sequence"/>
</dbReference>
<gene>
    <name evidence="2" type="ORF">ERS852571_01983</name>
</gene>
<organism evidence="2 3">
    <name type="scientific">Anaerostipes hadrus</name>
    <dbReference type="NCBI Taxonomy" id="649756"/>
    <lineage>
        <taxon>Bacteria</taxon>
        <taxon>Bacillati</taxon>
        <taxon>Bacillota</taxon>
        <taxon>Clostridia</taxon>
        <taxon>Lachnospirales</taxon>
        <taxon>Lachnospiraceae</taxon>
        <taxon>Anaerostipes</taxon>
    </lineage>
</organism>
<accession>A0A173TGX9</accession>
<proteinExistence type="predicted"/>
<dbReference type="Pfam" id="PF07669">
    <property type="entry name" value="Eco57I"/>
    <property type="match status" value="1"/>
</dbReference>
<dbReference type="Gene3D" id="3.40.50.150">
    <property type="entry name" value="Vaccinia Virus protein VP39"/>
    <property type="match status" value="1"/>
</dbReference>
<dbReference type="InterPro" id="IPR006935">
    <property type="entry name" value="Helicase/UvrB_N"/>
</dbReference>
<dbReference type="GO" id="GO:0006304">
    <property type="term" value="P:DNA modification"/>
    <property type="evidence" value="ECO:0007669"/>
    <property type="project" value="InterPro"/>
</dbReference>
<evidence type="ECO:0000259" key="1">
    <source>
        <dbReference type="PROSITE" id="PS51194"/>
    </source>
</evidence>
<dbReference type="Gene3D" id="3.40.50.300">
    <property type="entry name" value="P-loop containing nucleotide triphosphate hydrolases"/>
    <property type="match status" value="2"/>
</dbReference>
<evidence type="ECO:0000313" key="3">
    <source>
        <dbReference type="Proteomes" id="UP000095553"/>
    </source>
</evidence>
<dbReference type="GO" id="GO:0009007">
    <property type="term" value="F:site-specific DNA-methyltransferase (adenine-specific) activity"/>
    <property type="evidence" value="ECO:0007669"/>
    <property type="project" value="UniProtKB-EC"/>
</dbReference>
<dbReference type="InterPro" id="IPR011639">
    <property type="entry name" value="MethylTrfase_TaqI-like_dom"/>
</dbReference>
<dbReference type="InterPro" id="IPR052933">
    <property type="entry name" value="DNA_Protect_Modify"/>
</dbReference>